<protein>
    <submittedName>
        <fullName evidence="3">SDR family NAD(P)-dependent oxidoreductase</fullName>
    </submittedName>
</protein>
<keyword evidence="2" id="KW-0560">Oxidoreductase</keyword>
<evidence type="ECO:0000313" key="4">
    <source>
        <dbReference type="Proteomes" id="UP001595798"/>
    </source>
</evidence>
<evidence type="ECO:0000256" key="2">
    <source>
        <dbReference type="ARBA" id="ARBA00023002"/>
    </source>
</evidence>
<proteinExistence type="inferred from homology"/>
<evidence type="ECO:0000313" key="3">
    <source>
        <dbReference type="EMBL" id="MFC4260442.1"/>
    </source>
</evidence>
<dbReference type="PROSITE" id="PS00061">
    <property type="entry name" value="ADH_SHORT"/>
    <property type="match status" value="1"/>
</dbReference>
<dbReference type="Pfam" id="PF00106">
    <property type="entry name" value="adh_short"/>
    <property type="match status" value="1"/>
</dbReference>
<comment type="similarity">
    <text evidence="1">Belongs to the short-chain dehydrogenases/reductases (SDR) family.</text>
</comment>
<dbReference type="PANTHER" id="PTHR44196:SF1">
    <property type="entry name" value="DEHYDROGENASE_REDUCTASE SDR FAMILY MEMBER 7B"/>
    <property type="match status" value="1"/>
</dbReference>
<dbReference type="EMBL" id="JBHSDI010000057">
    <property type="protein sequence ID" value="MFC4260442.1"/>
    <property type="molecule type" value="Genomic_DNA"/>
</dbReference>
<sequence>MSRFLEQPSTVWLTGATSGIGEALAHRLIDDGHSLVVTGRREDALEKLVQMAPERVTTAAADTTDTRQLSDVGAVLDRGGPVDVVVLNAGTCEYLDIRHFDSELIGRNIETNVMGTVRCIEQALPRLRRTRRLGKPAALVIVGSSAWWFPFTRAEGYGASKAALAYLAQSLRADLAREGIDVFLVSPGFVKTPLTDRNDFPMPFLIQPDDAAKRITEGLKKGRHSIEFPRRFTWTIRMLGNLPQVLIDRMAARMARESSEEHRST</sequence>
<keyword evidence="4" id="KW-1185">Reference proteome</keyword>
<accession>A0ABV8QJC0</accession>
<dbReference type="PRINTS" id="PR00081">
    <property type="entry name" value="GDHRDH"/>
</dbReference>
<dbReference type="RefSeq" id="WP_379888964.1">
    <property type="nucleotide sequence ID" value="NZ_JBHSDI010000057.1"/>
</dbReference>
<reference evidence="4" key="1">
    <citation type="journal article" date="2019" name="Int. J. Syst. Evol. Microbiol.">
        <title>The Global Catalogue of Microorganisms (GCM) 10K type strain sequencing project: providing services to taxonomists for standard genome sequencing and annotation.</title>
        <authorList>
            <consortium name="The Broad Institute Genomics Platform"/>
            <consortium name="The Broad Institute Genome Sequencing Center for Infectious Disease"/>
            <person name="Wu L."/>
            <person name="Ma J."/>
        </authorList>
    </citation>
    <scope>NUCLEOTIDE SEQUENCE [LARGE SCALE GENOMIC DNA]</scope>
    <source>
        <strain evidence="4">CECT 7297</strain>
    </source>
</reference>
<evidence type="ECO:0000256" key="1">
    <source>
        <dbReference type="ARBA" id="ARBA00006484"/>
    </source>
</evidence>
<dbReference type="InterPro" id="IPR020904">
    <property type="entry name" value="Sc_DH/Rdtase_CS"/>
</dbReference>
<dbReference type="Proteomes" id="UP001595798">
    <property type="component" value="Unassembled WGS sequence"/>
</dbReference>
<dbReference type="InterPro" id="IPR002347">
    <property type="entry name" value="SDR_fam"/>
</dbReference>
<dbReference type="InterPro" id="IPR036291">
    <property type="entry name" value="NAD(P)-bd_dom_sf"/>
</dbReference>
<comment type="caution">
    <text evidence="3">The sequence shown here is derived from an EMBL/GenBank/DDBJ whole genome shotgun (WGS) entry which is preliminary data.</text>
</comment>
<organism evidence="3 4">
    <name type="scientific">Marinobacter lacisalsi</name>
    <dbReference type="NCBI Taxonomy" id="475979"/>
    <lineage>
        <taxon>Bacteria</taxon>
        <taxon>Pseudomonadati</taxon>
        <taxon>Pseudomonadota</taxon>
        <taxon>Gammaproteobacteria</taxon>
        <taxon>Pseudomonadales</taxon>
        <taxon>Marinobacteraceae</taxon>
        <taxon>Marinobacter</taxon>
    </lineage>
</organism>
<name>A0ABV8QJC0_9GAMM</name>
<dbReference type="Gene3D" id="3.40.50.720">
    <property type="entry name" value="NAD(P)-binding Rossmann-like Domain"/>
    <property type="match status" value="1"/>
</dbReference>
<gene>
    <name evidence="3" type="ORF">ACFOZ5_15590</name>
</gene>
<dbReference type="SUPFAM" id="SSF51735">
    <property type="entry name" value="NAD(P)-binding Rossmann-fold domains"/>
    <property type="match status" value="1"/>
</dbReference>
<dbReference type="PANTHER" id="PTHR44196">
    <property type="entry name" value="DEHYDROGENASE/REDUCTASE SDR FAMILY MEMBER 7B"/>
    <property type="match status" value="1"/>
</dbReference>